<feature type="domain" description="C2H2-type" evidence="2">
    <location>
        <begin position="370"/>
        <end position="398"/>
    </location>
</feature>
<feature type="domain" description="C2H2-type" evidence="2">
    <location>
        <begin position="454"/>
        <end position="477"/>
    </location>
</feature>
<dbReference type="EMBL" id="KL647400">
    <property type="protein sequence ID" value="KEY75149.1"/>
    <property type="molecule type" value="Genomic_DNA"/>
</dbReference>
<keyword evidence="4" id="KW-1185">Reference proteome</keyword>
<evidence type="ECO:0000313" key="4">
    <source>
        <dbReference type="Proteomes" id="UP000028045"/>
    </source>
</evidence>
<gene>
    <name evidence="3" type="ORF">S7711_01599</name>
</gene>
<name>A0A084BC70_STACB</name>
<feature type="region of interest" description="Disordered" evidence="1">
    <location>
        <begin position="291"/>
        <end position="316"/>
    </location>
</feature>
<dbReference type="InterPro" id="IPR027417">
    <property type="entry name" value="P-loop_NTPase"/>
</dbReference>
<dbReference type="SUPFAM" id="SSF52540">
    <property type="entry name" value="P-loop containing nucleoside triphosphate hydrolases"/>
    <property type="match status" value="1"/>
</dbReference>
<feature type="compositionally biased region" description="Low complexity" evidence="1">
    <location>
        <begin position="260"/>
        <end position="279"/>
    </location>
</feature>
<dbReference type="Proteomes" id="UP000028045">
    <property type="component" value="Unassembled WGS sequence"/>
</dbReference>
<dbReference type="PANTHER" id="PTHR35391:SF5">
    <property type="entry name" value="DUF6590 DOMAIN-CONTAINING PROTEIN"/>
    <property type="match status" value="1"/>
</dbReference>
<evidence type="ECO:0000313" key="3">
    <source>
        <dbReference type="EMBL" id="KEY75149.1"/>
    </source>
</evidence>
<proteinExistence type="predicted"/>
<dbReference type="InterPro" id="IPR046497">
    <property type="entry name" value="DUF6590"/>
</dbReference>
<dbReference type="Gene3D" id="3.40.50.300">
    <property type="entry name" value="P-loop containing nucleotide triphosphate hydrolases"/>
    <property type="match status" value="1"/>
</dbReference>
<sequence>MPRTAQSVRDLSAQCLRAFDEYLNEPSSSQNEWVENRRIDFSLWMDTVGAEAKDKGSLDARLESRPSELQATKLILQRLMAYLEELLLAKGEALITQAKSNVDGAIGILIDIGHQIRKAGRRNRHHKADSKPESPELFEFKKFLEHRVHLQQTLQIGMLNDKLSQKHHAGGPTERDPNWWVDEINKPHTELQKRLIDGNLKRRNRFLYNQAHARKLATKTQTPRVARQKPIMTTQEPIDTTKKMVVIDKSKPPMEPVEQTATSSVAPASIPTTSSATTASRLDSHADLEIPPVDTIQPKPSKSQITTGTREREYPRLVKKEDAKFWDENPGDPSKPSVIKCPCCCQGVPYNEVKTDDSCKKHLAGDLCPYTCIAQACPCPNILYRTREEWEDHIQERHLSRKWICSFCDNAIELYYPTVFDLTQHVRNSHEGLLAEDQYAAIKYWPSLPLYGLTECPLCQSEGPLDDADLIDHILKHTHEFALLSFPWAEEPARRYAKKRQDIFDLSRLNPVPGSVDELLLPLTCEFSETTAQQVAERPDGETHFSPTEDSLKQIPNRWDSLQVWFEDLVVSEVPQESMLWIQAEETLFKLRAPSGDDDTLVNNYFLENRYFVSEADDASFEDDAGSETVPDNDEAQEVKMTGQYNNEPLISHLLKPSTTTHFHVPWPRNPKFTGRVEVLSSLTNLLAYPSTWKSSNRQTPILCGLGGIGKSQIALEFAFQFNTTFPSLTIFWLHASSANELHYSFVQTAKMFGIEGSEDPDVDVRLLFRTWLKTETDRWWLAILDDATISDIKSYQDEYLPQCPHGIVIVTSRQHPTDRDRFCVFEIEKMPQDEAETLIRTILEPEDSHHDNHRGLRNFNGIAAHLAYHPLAIAIASCLMRKYNMSATDVIEQSTALMEKSKGLLGKPPRAYLDEILLIALRTIQLRDSLACEVLCMMSYYNGSTISRDLLSEYGLRNQRLDDHSSLNRAVNTLMSLSLLTERNDGALSVHSLVQAYARDWLAEGENSFFMKEALLSMAMVFPMPGQTTDYEGRCRSNMSHVISLLRLDIEAEKVNALAKLWLLEAVAVYHARGRLWGEAWRFLLLAIDVNLQANFRQKSRARAIFFGLSFTFYNLHHGHDETGVQTQHATDRANQIRIAEDETSALASLGRDTNAGSLSSLTTTLDDVLKALELDEDPASQGNLTYPANSESEWVWEELQQMYYRYKVDMNDLNMPPASDLEPGTVLMVLWSDHFLRRSPSHNAREGQRSRRSTDFMSSDTTAEAGRRVYNQPFVVLANDVDYCTCLYLNTYNGDGCRGTDLVPAEHGIAYQAGTEPELLQDEPELGVSPVRIIIEQPGFDLGPTCRINYSKIEAVSHSIFKTVIGLVDEEDVDVVMDAYRKCWMRKTRRQKRSG</sequence>
<reference evidence="3 4" key="1">
    <citation type="journal article" date="2014" name="BMC Genomics">
        <title>Comparative genome sequencing reveals chemotype-specific gene clusters in the toxigenic black mold Stachybotrys.</title>
        <authorList>
            <person name="Semeiks J."/>
            <person name="Borek D."/>
            <person name="Otwinowski Z."/>
            <person name="Grishin N.V."/>
        </authorList>
    </citation>
    <scope>NUCLEOTIDE SEQUENCE [LARGE SCALE GENOMIC DNA]</scope>
    <source>
        <strain evidence="4">CBS 109288 / IBT 7711</strain>
    </source>
</reference>
<protein>
    <recommendedName>
        <fullName evidence="2">C2H2-type domain-containing protein</fullName>
    </recommendedName>
</protein>
<dbReference type="HOGENOM" id="CLU_251908_0_0_1"/>
<dbReference type="Pfam" id="PF20233">
    <property type="entry name" value="DUF6590"/>
    <property type="match status" value="1"/>
</dbReference>
<dbReference type="OrthoDB" id="20872at2759"/>
<feature type="domain" description="C2H2-type" evidence="2">
    <location>
        <begin position="403"/>
        <end position="430"/>
    </location>
</feature>
<dbReference type="SMART" id="SM00355">
    <property type="entry name" value="ZnF_C2H2"/>
    <property type="match status" value="3"/>
</dbReference>
<organism evidence="3 4">
    <name type="scientific">Stachybotrys chartarum (strain CBS 109288 / IBT 7711)</name>
    <name type="common">Toxic black mold</name>
    <name type="synonym">Stilbospora chartarum</name>
    <dbReference type="NCBI Taxonomy" id="1280523"/>
    <lineage>
        <taxon>Eukaryota</taxon>
        <taxon>Fungi</taxon>
        <taxon>Dikarya</taxon>
        <taxon>Ascomycota</taxon>
        <taxon>Pezizomycotina</taxon>
        <taxon>Sordariomycetes</taxon>
        <taxon>Hypocreomycetidae</taxon>
        <taxon>Hypocreales</taxon>
        <taxon>Stachybotryaceae</taxon>
        <taxon>Stachybotrys</taxon>
    </lineage>
</organism>
<feature type="compositionally biased region" description="Basic and acidic residues" evidence="1">
    <location>
        <begin position="1245"/>
        <end position="1256"/>
    </location>
</feature>
<accession>A0A084BC70</accession>
<dbReference type="PANTHER" id="PTHR35391">
    <property type="entry name" value="C2H2-TYPE DOMAIN-CONTAINING PROTEIN-RELATED"/>
    <property type="match status" value="1"/>
</dbReference>
<evidence type="ECO:0000256" key="1">
    <source>
        <dbReference type="SAM" id="MobiDB-lite"/>
    </source>
</evidence>
<feature type="region of interest" description="Disordered" evidence="1">
    <location>
        <begin position="252"/>
        <end position="279"/>
    </location>
</feature>
<feature type="region of interest" description="Disordered" evidence="1">
    <location>
        <begin position="1243"/>
        <end position="1262"/>
    </location>
</feature>
<dbReference type="InterPro" id="IPR013087">
    <property type="entry name" value="Znf_C2H2_type"/>
</dbReference>
<evidence type="ECO:0000259" key="2">
    <source>
        <dbReference type="SMART" id="SM00355"/>
    </source>
</evidence>
<feature type="compositionally biased region" description="Polar residues" evidence="1">
    <location>
        <begin position="298"/>
        <end position="308"/>
    </location>
</feature>